<evidence type="ECO:0000256" key="6">
    <source>
        <dbReference type="ARBA" id="ARBA00022605"/>
    </source>
</evidence>
<sequence length="246" mass="27849">MKLLVEYQSNYVKLALPKGRFMLSTANLLQEIALGFKDYNDKTRQYRLRSRRFPCLSAKIFQEKDIPTQVAIGNYDLGICGSDWVEELLVRYPTSALVRISSLDYGEGSVYAAASHQAEIFCPGESLAEKSNWHIVSEYPNLAQAFALNLRMKTFKIFPVWGAAEVYPPDSADMAILWAKNEDDIVAQGLVPLSELLPVTAILIANREYFENKDLSQILNCFSPKLTSRPTPHEGWYKDKFLSPDP</sequence>
<proteinExistence type="predicted"/>
<dbReference type="GO" id="GO:0005524">
    <property type="term" value="F:ATP binding"/>
    <property type="evidence" value="ECO:0007669"/>
    <property type="project" value="UniProtKB-KW"/>
</dbReference>
<evidence type="ECO:0000256" key="11">
    <source>
        <dbReference type="ARBA" id="ARBA00023102"/>
    </source>
</evidence>
<organism evidence="13">
    <name type="scientific">marine sediment metagenome</name>
    <dbReference type="NCBI Taxonomy" id="412755"/>
    <lineage>
        <taxon>unclassified sequences</taxon>
        <taxon>metagenomes</taxon>
        <taxon>ecological metagenomes</taxon>
    </lineage>
</organism>
<keyword evidence="5" id="KW-0963">Cytoplasm</keyword>
<evidence type="ECO:0000313" key="13">
    <source>
        <dbReference type="EMBL" id="GAH91642.1"/>
    </source>
</evidence>
<keyword evidence="9" id="KW-0547">Nucleotide-binding</keyword>
<evidence type="ECO:0000256" key="4">
    <source>
        <dbReference type="ARBA" id="ARBA00011946"/>
    </source>
</evidence>
<evidence type="ECO:0000256" key="10">
    <source>
        <dbReference type="ARBA" id="ARBA00022840"/>
    </source>
</evidence>
<dbReference type="SUPFAM" id="SSF53850">
    <property type="entry name" value="Periplasmic binding protein-like II"/>
    <property type="match status" value="1"/>
</dbReference>
<reference evidence="13" key="1">
    <citation type="journal article" date="2014" name="Front. Microbiol.">
        <title>High frequency of phylogenetically diverse reductive dehalogenase-homologous genes in deep subseafloor sedimentary metagenomes.</title>
        <authorList>
            <person name="Kawai M."/>
            <person name="Futagami T."/>
            <person name="Toyoda A."/>
            <person name="Takaki Y."/>
            <person name="Nishi S."/>
            <person name="Hori S."/>
            <person name="Arai W."/>
            <person name="Tsubouchi T."/>
            <person name="Morono Y."/>
            <person name="Uchiyama I."/>
            <person name="Ito T."/>
            <person name="Fujiyama A."/>
            <person name="Inagaki F."/>
            <person name="Takami H."/>
        </authorList>
    </citation>
    <scope>NUCLEOTIDE SEQUENCE</scope>
    <source>
        <strain evidence="13">Expedition CK06-06</strain>
    </source>
</reference>
<evidence type="ECO:0000256" key="9">
    <source>
        <dbReference type="ARBA" id="ARBA00022741"/>
    </source>
</evidence>
<feature type="domain" description="ATP phosphoribosyltransferase catalytic" evidence="12">
    <location>
        <begin position="63"/>
        <end position="219"/>
    </location>
</feature>
<dbReference type="GO" id="GO:0005737">
    <property type="term" value="C:cytoplasm"/>
    <property type="evidence" value="ECO:0007669"/>
    <property type="project" value="UniProtKB-SubCell"/>
</dbReference>
<evidence type="ECO:0000256" key="8">
    <source>
        <dbReference type="ARBA" id="ARBA00022679"/>
    </source>
</evidence>
<keyword evidence="10" id="KW-0067">ATP-binding</keyword>
<dbReference type="EMBL" id="BARV01002409">
    <property type="protein sequence ID" value="GAH91642.1"/>
    <property type="molecule type" value="Genomic_DNA"/>
</dbReference>
<dbReference type="EC" id="2.4.2.17" evidence="4"/>
<dbReference type="PANTHER" id="PTHR21403">
    <property type="entry name" value="ATP PHOSPHORIBOSYLTRANSFERASE ATP-PRTASE"/>
    <property type="match status" value="1"/>
</dbReference>
<dbReference type="GO" id="GO:0003879">
    <property type="term" value="F:ATP phosphoribosyltransferase activity"/>
    <property type="evidence" value="ECO:0007669"/>
    <property type="project" value="UniProtKB-EC"/>
</dbReference>
<evidence type="ECO:0000256" key="7">
    <source>
        <dbReference type="ARBA" id="ARBA00022676"/>
    </source>
</evidence>
<dbReference type="GO" id="GO:0000105">
    <property type="term" value="P:L-histidine biosynthetic process"/>
    <property type="evidence" value="ECO:0007669"/>
    <property type="project" value="UniProtKB-UniPathway"/>
</dbReference>
<keyword evidence="7" id="KW-0328">Glycosyltransferase</keyword>
<dbReference type="InterPro" id="IPR013820">
    <property type="entry name" value="ATP_PRibTrfase_cat"/>
</dbReference>
<dbReference type="Gene3D" id="3.40.190.10">
    <property type="entry name" value="Periplasmic binding protein-like II"/>
    <property type="match status" value="2"/>
</dbReference>
<evidence type="ECO:0000256" key="1">
    <source>
        <dbReference type="ARBA" id="ARBA00000915"/>
    </source>
</evidence>
<dbReference type="InterPro" id="IPR001348">
    <property type="entry name" value="ATP_PRibTrfase_HisG"/>
</dbReference>
<dbReference type="NCBIfam" id="TIGR00070">
    <property type="entry name" value="hisG"/>
    <property type="match status" value="1"/>
</dbReference>
<dbReference type="Pfam" id="PF01634">
    <property type="entry name" value="HisG"/>
    <property type="match status" value="1"/>
</dbReference>
<evidence type="ECO:0000256" key="3">
    <source>
        <dbReference type="ARBA" id="ARBA00004667"/>
    </source>
</evidence>
<keyword evidence="6" id="KW-0028">Amino-acid biosynthesis</keyword>
<keyword evidence="11" id="KW-0368">Histidine biosynthesis</keyword>
<evidence type="ECO:0000256" key="5">
    <source>
        <dbReference type="ARBA" id="ARBA00022490"/>
    </source>
</evidence>
<comment type="catalytic activity">
    <reaction evidence="1">
        <text>1-(5-phospho-beta-D-ribosyl)-ATP + diphosphate = 5-phospho-alpha-D-ribose 1-diphosphate + ATP</text>
        <dbReference type="Rhea" id="RHEA:18473"/>
        <dbReference type="ChEBI" id="CHEBI:30616"/>
        <dbReference type="ChEBI" id="CHEBI:33019"/>
        <dbReference type="ChEBI" id="CHEBI:58017"/>
        <dbReference type="ChEBI" id="CHEBI:73183"/>
        <dbReference type="EC" id="2.4.2.17"/>
    </reaction>
</comment>
<dbReference type="AlphaFoldDB" id="X1JCD9"/>
<comment type="subcellular location">
    <subcellularLocation>
        <location evidence="2">Cytoplasm</location>
    </subcellularLocation>
</comment>
<feature type="non-terminal residue" evidence="13">
    <location>
        <position position="246"/>
    </location>
</feature>
<comment type="pathway">
    <text evidence="3">Amino-acid biosynthesis; L-histidine biosynthesis; L-histidine from 5-phospho-alpha-D-ribose 1-diphosphate: step 1/9.</text>
</comment>
<keyword evidence="8" id="KW-0808">Transferase</keyword>
<dbReference type="PANTHER" id="PTHR21403:SF10">
    <property type="entry name" value="ATP PHOSPHORIBOSYLTRANSFERASE"/>
    <property type="match status" value="1"/>
</dbReference>
<evidence type="ECO:0000256" key="2">
    <source>
        <dbReference type="ARBA" id="ARBA00004496"/>
    </source>
</evidence>
<dbReference type="UniPathway" id="UPA00031">
    <property type="reaction ID" value="UER00006"/>
</dbReference>
<evidence type="ECO:0000259" key="12">
    <source>
        <dbReference type="Pfam" id="PF01634"/>
    </source>
</evidence>
<name>X1JCD9_9ZZZZ</name>
<comment type="caution">
    <text evidence="13">The sequence shown here is derived from an EMBL/GenBank/DDBJ whole genome shotgun (WGS) entry which is preliminary data.</text>
</comment>
<gene>
    <name evidence="13" type="ORF">S06H3_06239</name>
</gene>
<protein>
    <recommendedName>
        <fullName evidence="4">ATP phosphoribosyltransferase</fullName>
        <ecNumber evidence="4">2.4.2.17</ecNumber>
    </recommendedName>
</protein>
<accession>X1JCD9</accession>